<proteinExistence type="predicted"/>
<evidence type="ECO:0000313" key="2">
    <source>
        <dbReference type="Proteomes" id="UP001549291"/>
    </source>
</evidence>
<reference evidence="1 2" key="1">
    <citation type="submission" date="2024-06" db="EMBL/GenBank/DDBJ databases">
        <title>Genomic Encyclopedia of Type Strains, Phase V (KMG-V): Genome sequencing to study the core and pangenomes of soil and plant-associated prokaryotes.</title>
        <authorList>
            <person name="Whitman W."/>
        </authorList>
    </citation>
    <scope>NUCLEOTIDE SEQUENCE [LARGE SCALE GENOMIC DNA]</scope>
    <source>
        <strain evidence="1 2">USDA 160</strain>
    </source>
</reference>
<protein>
    <submittedName>
        <fullName evidence="1">Uncharacterized protein</fullName>
    </submittedName>
</protein>
<dbReference type="Proteomes" id="UP001549291">
    <property type="component" value="Unassembled WGS sequence"/>
</dbReference>
<evidence type="ECO:0000313" key="1">
    <source>
        <dbReference type="EMBL" id="MET4717279.1"/>
    </source>
</evidence>
<gene>
    <name evidence="1" type="ORF">ABIF63_001385</name>
</gene>
<comment type="caution">
    <text evidence="1">The sequence shown here is derived from an EMBL/GenBank/DDBJ whole genome shotgun (WGS) entry which is preliminary data.</text>
</comment>
<organism evidence="1 2">
    <name type="scientific">Bradyrhizobium japonicum</name>
    <dbReference type="NCBI Taxonomy" id="375"/>
    <lineage>
        <taxon>Bacteria</taxon>
        <taxon>Pseudomonadati</taxon>
        <taxon>Pseudomonadota</taxon>
        <taxon>Alphaproteobacteria</taxon>
        <taxon>Hyphomicrobiales</taxon>
        <taxon>Nitrobacteraceae</taxon>
        <taxon>Bradyrhizobium</taxon>
    </lineage>
</organism>
<dbReference type="EMBL" id="JBEPTQ010000002">
    <property type="protein sequence ID" value="MET4717279.1"/>
    <property type="molecule type" value="Genomic_DNA"/>
</dbReference>
<sequence length="91" mass="9861">MLLQQIGATVRPGDNKLAIYRILQNSPLGPEEITRLSKAYEQALRAIGVQDRNDPLTELIAKKIIEIGQTGLKDPAAICGRAVEELGLPKG</sequence>
<accession>A0ABV2RLZ4</accession>
<keyword evidence="2" id="KW-1185">Reference proteome</keyword>
<name>A0ABV2RLZ4_BRAJP</name>